<organism evidence="1 2">
    <name type="scientific">Cetraspora pellucida</name>
    <dbReference type="NCBI Taxonomy" id="1433469"/>
    <lineage>
        <taxon>Eukaryota</taxon>
        <taxon>Fungi</taxon>
        <taxon>Fungi incertae sedis</taxon>
        <taxon>Mucoromycota</taxon>
        <taxon>Glomeromycotina</taxon>
        <taxon>Glomeromycetes</taxon>
        <taxon>Diversisporales</taxon>
        <taxon>Gigasporaceae</taxon>
        <taxon>Cetraspora</taxon>
    </lineage>
</organism>
<reference evidence="1" key="1">
    <citation type="submission" date="2021-06" db="EMBL/GenBank/DDBJ databases">
        <authorList>
            <person name="Kallberg Y."/>
            <person name="Tangrot J."/>
            <person name="Rosling A."/>
        </authorList>
    </citation>
    <scope>NUCLEOTIDE SEQUENCE</scope>
    <source>
        <strain evidence="1">28 12/20/2015</strain>
    </source>
</reference>
<name>A0ACA9Q053_9GLOM</name>
<sequence>MLKRLQSNTYSKKILDCFLVADEIKNTAIELMKNLNIQPKVTIILPTNASEKARIDSANYVTKKHKVFEQISIPMQVIRKSPQYNKIHIKELIKDLSNDISNTGIIVQLPFPSGYFVNKNNILDTIPIYKDIDELTLGIKPATPLEICNIFDYYNIPTKGKHIVIMVKDQLVGQPLACMLMGPPYNATVTTCDIHTENIDKITKNADILIIAIGKALYVNEDLVKPDAIVIDASINKIPSNFTNGTAKVVGDVNHSVYEKCQYYTPVPGGVGLLTVSSLAFNAINASIL</sequence>
<keyword evidence="2" id="KW-1185">Reference proteome</keyword>
<gene>
    <name evidence="1" type="ORF">SPELUC_LOCUS13095</name>
</gene>
<protein>
    <submittedName>
        <fullName evidence="1">17918_t:CDS:1</fullName>
    </submittedName>
</protein>
<evidence type="ECO:0000313" key="2">
    <source>
        <dbReference type="Proteomes" id="UP000789366"/>
    </source>
</evidence>
<dbReference type="EMBL" id="CAJVPW010033304">
    <property type="protein sequence ID" value="CAG8730751.1"/>
    <property type="molecule type" value="Genomic_DNA"/>
</dbReference>
<proteinExistence type="predicted"/>
<dbReference type="Proteomes" id="UP000789366">
    <property type="component" value="Unassembled WGS sequence"/>
</dbReference>
<accession>A0ACA9Q053</accession>
<evidence type="ECO:0000313" key="1">
    <source>
        <dbReference type="EMBL" id="CAG8730751.1"/>
    </source>
</evidence>
<comment type="caution">
    <text evidence="1">The sequence shown here is derived from an EMBL/GenBank/DDBJ whole genome shotgun (WGS) entry which is preliminary data.</text>
</comment>